<keyword evidence="2" id="KW-1185">Reference proteome</keyword>
<name>A0A8S0Z3V7_ARCPL</name>
<dbReference type="Proteomes" id="UP000494106">
    <property type="component" value="Unassembled WGS sequence"/>
</dbReference>
<dbReference type="EMBL" id="CADEBC010000232">
    <property type="protein sequence ID" value="CAB3227101.1"/>
    <property type="molecule type" value="Genomic_DNA"/>
</dbReference>
<reference evidence="1 2" key="1">
    <citation type="submission" date="2020-04" db="EMBL/GenBank/DDBJ databases">
        <authorList>
            <person name="Wallbank WR R."/>
            <person name="Pardo Diaz C."/>
            <person name="Kozak K."/>
            <person name="Martin S."/>
            <person name="Jiggins C."/>
            <person name="Moest M."/>
            <person name="Warren A I."/>
            <person name="Byers J.R.P. K."/>
            <person name="Montejo-Kovacevich G."/>
            <person name="Yen C E."/>
        </authorList>
    </citation>
    <scope>NUCLEOTIDE SEQUENCE [LARGE SCALE GENOMIC DNA]</scope>
</reference>
<comment type="caution">
    <text evidence="1">The sequence shown here is derived from an EMBL/GenBank/DDBJ whole genome shotgun (WGS) entry which is preliminary data.</text>
</comment>
<sequence length="78" mass="8993">MNCVVLFEDIREAAAAHRSPPDATLEDVVPTDFTCDCVLDNTYISVFELLTSLYLLLFRRKKCTTEQWVKRRRRAALG</sequence>
<protein>
    <submittedName>
        <fullName evidence="1">Uncharacterized protein</fullName>
    </submittedName>
</protein>
<accession>A0A8S0Z3V7</accession>
<proteinExistence type="predicted"/>
<evidence type="ECO:0000313" key="1">
    <source>
        <dbReference type="EMBL" id="CAB3227101.1"/>
    </source>
</evidence>
<evidence type="ECO:0000313" key="2">
    <source>
        <dbReference type="Proteomes" id="UP000494106"/>
    </source>
</evidence>
<organism evidence="1 2">
    <name type="scientific">Arctia plantaginis</name>
    <name type="common">Wood tiger moth</name>
    <name type="synonym">Phalaena plantaginis</name>
    <dbReference type="NCBI Taxonomy" id="874455"/>
    <lineage>
        <taxon>Eukaryota</taxon>
        <taxon>Metazoa</taxon>
        <taxon>Ecdysozoa</taxon>
        <taxon>Arthropoda</taxon>
        <taxon>Hexapoda</taxon>
        <taxon>Insecta</taxon>
        <taxon>Pterygota</taxon>
        <taxon>Neoptera</taxon>
        <taxon>Endopterygota</taxon>
        <taxon>Lepidoptera</taxon>
        <taxon>Glossata</taxon>
        <taxon>Ditrysia</taxon>
        <taxon>Noctuoidea</taxon>
        <taxon>Erebidae</taxon>
        <taxon>Arctiinae</taxon>
        <taxon>Arctia</taxon>
    </lineage>
</organism>
<dbReference type="AlphaFoldDB" id="A0A8S0Z3V7"/>
<gene>
    <name evidence="1" type="ORF">APLA_LOCUS3261</name>
</gene>